<organism evidence="3 4">
    <name type="scientific">Streptococcus suis</name>
    <dbReference type="NCBI Taxonomy" id="1307"/>
    <lineage>
        <taxon>Bacteria</taxon>
        <taxon>Bacillati</taxon>
        <taxon>Bacillota</taxon>
        <taxon>Bacilli</taxon>
        <taxon>Lactobacillales</taxon>
        <taxon>Streptococcaceae</taxon>
        <taxon>Streptococcus</taxon>
    </lineage>
</organism>
<dbReference type="EMBL" id="JAUTFL010000013">
    <property type="protein sequence ID" value="MDW8645860.1"/>
    <property type="molecule type" value="Genomic_DNA"/>
</dbReference>
<feature type="region of interest" description="Disordered" evidence="2">
    <location>
        <begin position="72"/>
        <end position="129"/>
    </location>
</feature>
<feature type="coiled-coil region" evidence="1">
    <location>
        <begin position="4"/>
        <end position="31"/>
    </location>
</feature>
<dbReference type="AlphaFoldDB" id="A0AAJ2PFT4"/>
<protein>
    <submittedName>
        <fullName evidence="3">Uncharacterized protein</fullName>
    </submittedName>
</protein>
<feature type="compositionally biased region" description="Polar residues" evidence="2">
    <location>
        <begin position="109"/>
        <end position="120"/>
    </location>
</feature>
<evidence type="ECO:0000313" key="3">
    <source>
        <dbReference type="EMBL" id="MDW8645860.1"/>
    </source>
</evidence>
<evidence type="ECO:0000256" key="2">
    <source>
        <dbReference type="SAM" id="MobiDB-lite"/>
    </source>
</evidence>
<sequence length="129" mass="15219">MNKRIKKKKAKQARQQELEQLEQELAKLSPEQLVDIQNAISQVFYEFGKALGIVLDALVACFKNLEVTIEETERQRTQNARRGTVQVPRHPAHHRFTKTGVDNKKSRQPRWSFNRNQQTYRNHRGQARR</sequence>
<name>A0AAJ2PFT4_STRSU</name>
<proteinExistence type="predicted"/>
<evidence type="ECO:0000313" key="4">
    <source>
        <dbReference type="Proteomes" id="UP001276229"/>
    </source>
</evidence>
<evidence type="ECO:0000256" key="1">
    <source>
        <dbReference type="SAM" id="Coils"/>
    </source>
</evidence>
<dbReference type="Proteomes" id="UP001276229">
    <property type="component" value="Unassembled WGS sequence"/>
</dbReference>
<gene>
    <name evidence="3" type="ORF">Q7V66_06835</name>
</gene>
<comment type="caution">
    <text evidence="3">The sequence shown here is derived from an EMBL/GenBank/DDBJ whole genome shotgun (WGS) entry which is preliminary data.</text>
</comment>
<accession>A0AAJ2PFT4</accession>
<keyword evidence="1" id="KW-0175">Coiled coil</keyword>
<reference evidence="3" key="1">
    <citation type="submission" date="2023-07" db="EMBL/GenBank/DDBJ databases">
        <title>Characterization of virulence traits, antimicrobial resistance genes carried by mobile genetic elements and competence in Streptococcus suis strains isolated in France.</title>
        <authorList>
            <person name="Dechene-Tempier M."/>
            <person name="Marois-Crehan C."/>
            <person name="De Boisseson C."/>
            <person name="Lucas P."/>
            <person name="Bougeard S."/>
            <person name="Libante V."/>
            <person name="Payot S."/>
        </authorList>
    </citation>
    <scope>NUCLEOTIDE SEQUENCE</scope>
    <source>
        <strain evidence="3">1551</strain>
    </source>
</reference>